<dbReference type="InterPro" id="IPR006762">
    <property type="entry name" value="Gtr1_RagA"/>
</dbReference>
<evidence type="ECO:0000256" key="1">
    <source>
        <dbReference type="ARBA" id="ARBA00022741"/>
    </source>
</evidence>
<dbReference type="SUPFAM" id="SSF52540">
    <property type="entry name" value="P-loop containing nucleoside triphosphate hydrolases"/>
    <property type="match status" value="1"/>
</dbReference>
<dbReference type="GO" id="GO:0005525">
    <property type="term" value="F:GTP binding"/>
    <property type="evidence" value="ECO:0007669"/>
    <property type="project" value="UniProtKB-KW"/>
</dbReference>
<proteinExistence type="predicted"/>
<sequence>MGLRNKDDTELDELEKEAGDANSMSEMKKVIFCGIDNAGKTSILHVLKKNYSFLNKLKPTKGIERSKSKILELEFVLWDLGGQKQYISQYFDRKELIFSDLSLLYFVVDIQDEIRFDNVLEYFQNIITVFRETE</sequence>
<dbReference type="GO" id="GO:0003924">
    <property type="term" value="F:GTPase activity"/>
    <property type="evidence" value="ECO:0007669"/>
    <property type="project" value="TreeGrafter"/>
</dbReference>
<evidence type="ECO:0000256" key="2">
    <source>
        <dbReference type="ARBA" id="ARBA00023134"/>
    </source>
</evidence>
<evidence type="ECO:0008006" key="5">
    <source>
        <dbReference type="Google" id="ProtNLM"/>
    </source>
</evidence>
<comment type="caution">
    <text evidence="4">The sequence shown here is derived from an EMBL/GenBank/DDBJ whole genome shotgun (WGS) entry which is preliminary data.</text>
</comment>
<keyword evidence="1" id="KW-0547">Nucleotide-binding</keyword>
<dbReference type="AlphaFoldDB" id="X1I209"/>
<dbReference type="GO" id="GO:0009267">
    <property type="term" value="P:cellular response to starvation"/>
    <property type="evidence" value="ECO:0007669"/>
    <property type="project" value="TreeGrafter"/>
</dbReference>
<gene>
    <name evidence="4" type="ORF">S03H2_67412</name>
</gene>
<dbReference type="PANTHER" id="PTHR11259">
    <property type="entry name" value="RAS-RELATED GTP BINDING RAG/GTR YEAST"/>
    <property type="match status" value="1"/>
</dbReference>
<feature type="non-terminal residue" evidence="4">
    <location>
        <position position="134"/>
    </location>
</feature>
<dbReference type="GO" id="GO:0010507">
    <property type="term" value="P:negative regulation of autophagy"/>
    <property type="evidence" value="ECO:0007669"/>
    <property type="project" value="TreeGrafter"/>
</dbReference>
<evidence type="ECO:0000313" key="4">
    <source>
        <dbReference type="EMBL" id="GAH76441.1"/>
    </source>
</evidence>
<evidence type="ECO:0000256" key="3">
    <source>
        <dbReference type="SAM" id="MobiDB-lite"/>
    </source>
</evidence>
<dbReference type="GO" id="GO:0005634">
    <property type="term" value="C:nucleus"/>
    <property type="evidence" value="ECO:0007669"/>
    <property type="project" value="TreeGrafter"/>
</dbReference>
<feature type="region of interest" description="Disordered" evidence="3">
    <location>
        <begin position="1"/>
        <end position="20"/>
    </location>
</feature>
<accession>X1I209</accession>
<dbReference type="GO" id="GO:0005764">
    <property type="term" value="C:lysosome"/>
    <property type="evidence" value="ECO:0007669"/>
    <property type="project" value="TreeGrafter"/>
</dbReference>
<protein>
    <recommendedName>
        <fullName evidence="5">GTP-binding protein</fullName>
    </recommendedName>
</protein>
<organism evidence="4">
    <name type="scientific">marine sediment metagenome</name>
    <dbReference type="NCBI Taxonomy" id="412755"/>
    <lineage>
        <taxon>unclassified sequences</taxon>
        <taxon>metagenomes</taxon>
        <taxon>ecological metagenomes</taxon>
    </lineage>
</organism>
<dbReference type="Gene3D" id="3.40.50.300">
    <property type="entry name" value="P-loop containing nucleotide triphosphate hydrolases"/>
    <property type="match status" value="1"/>
</dbReference>
<dbReference type="Pfam" id="PF04670">
    <property type="entry name" value="Gtr1_RagA"/>
    <property type="match status" value="1"/>
</dbReference>
<reference evidence="4" key="1">
    <citation type="journal article" date="2014" name="Front. Microbiol.">
        <title>High frequency of phylogenetically diverse reductive dehalogenase-homologous genes in deep subseafloor sedimentary metagenomes.</title>
        <authorList>
            <person name="Kawai M."/>
            <person name="Futagami T."/>
            <person name="Toyoda A."/>
            <person name="Takaki Y."/>
            <person name="Nishi S."/>
            <person name="Hori S."/>
            <person name="Arai W."/>
            <person name="Tsubouchi T."/>
            <person name="Morono Y."/>
            <person name="Uchiyama I."/>
            <person name="Ito T."/>
            <person name="Fujiyama A."/>
            <person name="Inagaki F."/>
            <person name="Takami H."/>
        </authorList>
    </citation>
    <scope>NUCLEOTIDE SEQUENCE</scope>
    <source>
        <strain evidence="4">Expedition CK06-06</strain>
    </source>
</reference>
<dbReference type="GO" id="GO:1990131">
    <property type="term" value="C:Gtr1-Gtr2 GTPase complex"/>
    <property type="evidence" value="ECO:0007669"/>
    <property type="project" value="TreeGrafter"/>
</dbReference>
<dbReference type="InterPro" id="IPR027417">
    <property type="entry name" value="P-loop_NTPase"/>
</dbReference>
<dbReference type="EMBL" id="BARU01044131">
    <property type="protein sequence ID" value="GAH76441.1"/>
    <property type="molecule type" value="Genomic_DNA"/>
</dbReference>
<dbReference type="PANTHER" id="PTHR11259:SF2">
    <property type="entry name" value="GH16429P"/>
    <property type="match status" value="1"/>
</dbReference>
<keyword evidence="2" id="KW-0342">GTP-binding</keyword>
<dbReference type="GO" id="GO:1904263">
    <property type="term" value="P:positive regulation of TORC1 signaling"/>
    <property type="evidence" value="ECO:0007669"/>
    <property type="project" value="TreeGrafter"/>
</dbReference>
<name>X1I209_9ZZZZ</name>